<evidence type="ECO:0000313" key="2">
    <source>
        <dbReference type="Proteomes" id="UP000433876"/>
    </source>
</evidence>
<dbReference type="Proteomes" id="UP000433876">
    <property type="component" value="Unassembled WGS sequence"/>
</dbReference>
<reference evidence="1 2" key="1">
    <citation type="submission" date="2017-07" db="EMBL/GenBank/DDBJ databases">
        <title>Genome sequence of the Sordaria macrospora wild type strain R19027.</title>
        <authorList>
            <person name="Nowrousian M."/>
            <person name="Teichert I."/>
            <person name="Kueck U."/>
        </authorList>
    </citation>
    <scope>NUCLEOTIDE SEQUENCE [LARGE SCALE GENOMIC DNA]</scope>
    <source>
        <strain evidence="1 2">R19027</strain>
        <tissue evidence="1">Mycelium</tissue>
    </source>
</reference>
<dbReference type="EMBL" id="NMPR01000001">
    <property type="protein sequence ID" value="KAA8636861.1"/>
    <property type="molecule type" value="Genomic_DNA"/>
</dbReference>
<evidence type="ECO:0000313" key="1">
    <source>
        <dbReference type="EMBL" id="KAA8636861.1"/>
    </source>
</evidence>
<sequence>MGITTLSESTPDYKRGRVGEATTQLAKLPYATQVSPVITTNYCRMTYMTDLQRHCTSTEADHQGAESSNRFATHKISSDMISANPPVPRLHLLPGLVDLRPFEAAQFAGPLRQDTKSGHIELGPTGTHSGFVEIRLSCTP</sequence>
<proteinExistence type="predicted"/>
<name>A0A8S9A7E2_SORMA</name>
<dbReference type="AlphaFoldDB" id="A0A8S9A7E2"/>
<gene>
    <name evidence="1" type="ORF">SMACR_12710</name>
</gene>
<dbReference type="VEuPathDB" id="FungiDB:SMAC_12710"/>
<accession>A0A8S9A7E2</accession>
<comment type="caution">
    <text evidence="1">The sequence shown here is derived from an EMBL/GenBank/DDBJ whole genome shotgun (WGS) entry which is preliminary data.</text>
</comment>
<protein>
    <submittedName>
        <fullName evidence="1">Uncharacterized protein</fullName>
    </submittedName>
</protein>
<organism evidence="1 2">
    <name type="scientific">Sordaria macrospora</name>
    <dbReference type="NCBI Taxonomy" id="5147"/>
    <lineage>
        <taxon>Eukaryota</taxon>
        <taxon>Fungi</taxon>
        <taxon>Dikarya</taxon>
        <taxon>Ascomycota</taxon>
        <taxon>Pezizomycotina</taxon>
        <taxon>Sordariomycetes</taxon>
        <taxon>Sordariomycetidae</taxon>
        <taxon>Sordariales</taxon>
        <taxon>Sordariaceae</taxon>
        <taxon>Sordaria</taxon>
    </lineage>
</organism>